<proteinExistence type="predicted"/>
<evidence type="ECO:0000256" key="1">
    <source>
        <dbReference type="SAM" id="MobiDB-lite"/>
    </source>
</evidence>
<comment type="caution">
    <text evidence="2">The sequence shown here is derived from an EMBL/GenBank/DDBJ whole genome shotgun (WGS) entry which is preliminary data.</text>
</comment>
<dbReference type="RefSeq" id="WP_167083528.1">
    <property type="nucleotide sequence ID" value="NZ_BAAADC010000001.1"/>
</dbReference>
<feature type="compositionally biased region" description="Low complexity" evidence="1">
    <location>
        <begin position="26"/>
        <end position="38"/>
    </location>
</feature>
<dbReference type="AlphaFoldDB" id="A0A846N2X9"/>
<evidence type="ECO:0000313" key="2">
    <source>
        <dbReference type="EMBL" id="NIK89440.1"/>
    </source>
</evidence>
<evidence type="ECO:0000313" key="3">
    <source>
        <dbReference type="Proteomes" id="UP000570514"/>
    </source>
</evidence>
<feature type="region of interest" description="Disordered" evidence="1">
    <location>
        <begin position="1"/>
        <end position="71"/>
    </location>
</feature>
<dbReference type="Proteomes" id="UP000570514">
    <property type="component" value="Unassembled WGS sequence"/>
</dbReference>
<reference evidence="2 3" key="1">
    <citation type="submission" date="2020-03" db="EMBL/GenBank/DDBJ databases">
        <title>Genomic Encyclopedia of Type Strains, Phase IV (KMG-IV): sequencing the most valuable type-strain genomes for metagenomic binning, comparative biology and taxonomic classification.</title>
        <authorList>
            <person name="Goeker M."/>
        </authorList>
    </citation>
    <scope>NUCLEOTIDE SEQUENCE [LARGE SCALE GENOMIC DNA]</scope>
    <source>
        <strain evidence="2 3">DSM 19867</strain>
    </source>
</reference>
<sequence>MTAKIKRDVDGLTHSKPGSVDQQAEDSFPASDSPSFSPGAIGAPVERETPPLPASPEAKKHPKDKVSGDKK</sequence>
<accession>A0A846N2X9</accession>
<feature type="compositionally biased region" description="Basic and acidic residues" evidence="1">
    <location>
        <begin position="1"/>
        <end position="13"/>
    </location>
</feature>
<dbReference type="EMBL" id="JAASRM010000001">
    <property type="protein sequence ID" value="NIK89440.1"/>
    <property type="molecule type" value="Genomic_DNA"/>
</dbReference>
<keyword evidence="3" id="KW-1185">Reference proteome</keyword>
<name>A0A846N2X9_9PROT</name>
<gene>
    <name evidence="2" type="ORF">FHS83_002758</name>
</gene>
<organism evidence="2 3">
    <name type="scientific">Rhizomicrobium palustre</name>
    <dbReference type="NCBI Taxonomy" id="189966"/>
    <lineage>
        <taxon>Bacteria</taxon>
        <taxon>Pseudomonadati</taxon>
        <taxon>Pseudomonadota</taxon>
        <taxon>Alphaproteobacteria</taxon>
        <taxon>Micropepsales</taxon>
        <taxon>Micropepsaceae</taxon>
        <taxon>Rhizomicrobium</taxon>
    </lineage>
</organism>
<protein>
    <submittedName>
        <fullName evidence="2">Uncharacterized protein</fullName>
    </submittedName>
</protein>